<reference evidence="3 4" key="1">
    <citation type="submission" date="2019-06" db="EMBL/GenBank/DDBJ databases">
        <title>Persicimonas caeni gen. nov., sp. nov., a predatory bacterium isolated from solar saltern.</title>
        <authorList>
            <person name="Wang S."/>
        </authorList>
    </citation>
    <scope>NUCLEOTIDE SEQUENCE [LARGE SCALE GENOMIC DNA]</scope>
    <source>
        <strain evidence="3 4">YN101</strain>
    </source>
</reference>
<keyword evidence="2" id="KW-0732">Signal</keyword>
<evidence type="ECO:0000313" key="4">
    <source>
        <dbReference type="Proteomes" id="UP000315995"/>
    </source>
</evidence>
<dbReference type="PROSITE" id="PS51257">
    <property type="entry name" value="PROKAR_LIPOPROTEIN"/>
    <property type="match status" value="1"/>
</dbReference>
<sequence length="285" mass="30852">MMNSRMLVVLLAGLFLTLGTACGDDSNSESNNDTNNTAADAGNNGADVQQAQLPDDWEYESDYYLRFTSFQFKQSSPGYGLNTLLRINIEKQEKKYPIVVLVHLKDIDPDGGTLAIRGGAGRKADLMCDPELDGDCEYMWDEDTPDTYTEGVALDTASGDFSAELPSLDFIATFESPDGEETDTVIPITDLRLDARFPHAYLDDNGEVVVEEAIYDADLLGYLTEANADASAVQLSDGQEPIPLSEILGKETMNADLDSDGTNDAWELTGTFSAQPATVATVAVQ</sequence>
<gene>
    <name evidence="3" type="ORF">FIV42_28050</name>
</gene>
<accession>A0A5B8YJ62</accession>
<evidence type="ECO:0000256" key="2">
    <source>
        <dbReference type="SAM" id="SignalP"/>
    </source>
</evidence>
<protein>
    <recommendedName>
        <fullName evidence="5">Lipoprotein</fullName>
    </recommendedName>
</protein>
<dbReference type="RefSeq" id="WP_141200902.1">
    <property type="nucleotide sequence ID" value="NZ_CP041186.1"/>
</dbReference>
<name>A0A4Y6Q1J0_PERCE</name>
<evidence type="ECO:0000313" key="3">
    <source>
        <dbReference type="EMBL" id="QDG54458.1"/>
    </source>
</evidence>
<accession>A0A4Y6Q1J0</accession>
<organism evidence="3 4">
    <name type="scientific">Persicimonas caeni</name>
    <dbReference type="NCBI Taxonomy" id="2292766"/>
    <lineage>
        <taxon>Bacteria</taxon>
        <taxon>Deltaproteobacteria</taxon>
        <taxon>Bradymonadales</taxon>
        <taxon>Bradymonadaceae</taxon>
        <taxon>Persicimonas</taxon>
    </lineage>
</organism>
<feature type="chain" id="PRO_5030106854" description="Lipoprotein" evidence="2">
    <location>
        <begin position="24"/>
        <end position="285"/>
    </location>
</feature>
<keyword evidence="4" id="KW-1185">Reference proteome</keyword>
<dbReference type="OrthoDB" id="5500958at2"/>
<evidence type="ECO:0008006" key="5">
    <source>
        <dbReference type="Google" id="ProtNLM"/>
    </source>
</evidence>
<feature type="region of interest" description="Disordered" evidence="1">
    <location>
        <begin position="25"/>
        <end position="47"/>
    </location>
</feature>
<dbReference type="AlphaFoldDB" id="A0A4Y6Q1J0"/>
<proteinExistence type="predicted"/>
<evidence type="ECO:0000256" key="1">
    <source>
        <dbReference type="SAM" id="MobiDB-lite"/>
    </source>
</evidence>
<dbReference type="EMBL" id="CP041186">
    <property type="protein sequence ID" value="QDG54458.1"/>
    <property type="molecule type" value="Genomic_DNA"/>
</dbReference>
<feature type="signal peptide" evidence="2">
    <location>
        <begin position="1"/>
        <end position="23"/>
    </location>
</feature>
<dbReference type="Proteomes" id="UP000315995">
    <property type="component" value="Chromosome"/>
</dbReference>